<evidence type="ECO:0000259" key="3">
    <source>
        <dbReference type="Pfam" id="PF01246"/>
    </source>
</evidence>
<reference evidence="4" key="3">
    <citation type="submission" date="2025-09" db="UniProtKB">
        <authorList>
            <consortium name="Ensembl"/>
        </authorList>
    </citation>
    <scope>IDENTIFICATION</scope>
    <source>
        <strain evidence="4">Boxer</strain>
    </source>
</reference>
<evidence type="ECO:0000256" key="1">
    <source>
        <dbReference type="ARBA" id="ARBA00005647"/>
    </source>
</evidence>
<reference evidence="4" key="1">
    <citation type="submission" date="2020-03" db="EMBL/GenBank/DDBJ databases">
        <title>Long-read based genome assembly of a Labrador retriever dog.</title>
        <authorList>
            <person name="Eory L."/>
            <person name="Zhang W."/>
            <person name="Schoenebeck J."/>
        </authorList>
    </citation>
    <scope>NUCLEOTIDE SEQUENCE [LARGE SCALE GENOMIC DNA]</scope>
    <source>
        <strain evidence="4">Labrador retriever</strain>
    </source>
</reference>
<feature type="region of interest" description="Disordered" evidence="2">
    <location>
        <begin position="45"/>
        <end position="105"/>
    </location>
</feature>
<feature type="domain" description="Large ribosomal subunit protein eL24-related N-terminal" evidence="3">
    <location>
        <begin position="2"/>
        <end position="32"/>
    </location>
</feature>
<evidence type="ECO:0000256" key="2">
    <source>
        <dbReference type="SAM" id="MobiDB-lite"/>
    </source>
</evidence>
<dbReference type="Proteomes" id="UP000805418">
    <property type="component" value="Chromosome 14"/>
</dbReference>
<organism evidence="4 5">
    <name type="scientific">Canis lupus familiaris</name>
    <name type="common">Dog</name>
    <name type="synonym">Canis familiaris</name>
    <dbReference type="NCBI Taxonomy" id="9615"/>
    <lineage>
        <taxon>Eukaryota</taxon>
        <taxon>Metazoa</taxon>
        <taxon>Chordata</taxon>
        <taxon>Craniata</taxon>
        <taxon>Vertebrata</taxon>
        <taxon>Euteleostomi</taxon>
        <taxon>Mammalia</taxon>
        <taxon>Eutheria</taxon>
        <taxon>Laurasiatheria</taxon>
        <taxon>Carnivora</taxon>
        <taxon>Caniformia</taxon>
        <taxon>Canidae</taxon>
        <taxon>Canis</taxon>
    </lineage>
</organism>
<name>A0A8I3NQW3_CANLF</name>
<feature type="compositionally biased region" description="Basic residues" evidence="2">
    <location>
        <begin position="95"/>
        <end position="105"/>
    </location>
</feature>
<dbReference type="InterPro" id="IPR000988">
    <property type="entry name" value="Ribosomal_eL24-rel_N"/>
</dbReference>
<dbReference type="OrthoDB" id="1727108at2759"/>
<proteinExistence type="inferred from homology"/>
<evidence type="ECO:0000313" key="4">
    <source>
        <dbReference type="Ensembl" id="ENSCAFP00845021160.1"/>
    </source>
</evidence>
<dbReference type="InterPro" id="IPR038630">
    <property type="entry name" value="L24e/L24_sf"/>
</dbReference>
<evidence type="ECO:0000313" key="5">
    <source>
        <dbReference type="Proteomes" id="UP000805418"/>
    </source>
</evidence>
<protein>
    <recommendedName>
        <fullName evidence="3">Large ribosomal subunit protein eL24-related N-terminal domain-containing protein</fullName>
    </recommendedName>
</protein>
<dbReference type="PROSITE" id="PS01073">
    <property type="entry name" value="RIBOSOMAL_L24E"/>
    <property type="match status" value="1"/>
</dbReference>
<dbReference type="Pfam" id="PF01246">
    <property type="entry name" value="Ribosomal_L24e"/>
    <property type="match status" value="1"/>
</dbReference>
<dbReference type="Gene3D" id="2.30.170.20">
    <property type="entry name" value="Ribosomal protein L24e"/>
    <property type="match status" value="1"/>
</dbReference>
<dbReference type="InterPro" id="IPR023442">
    <property type="entry name" value="Ribosomal_eL24_CS"/>
</dbReference>
<keyword evidence="5" id="KW-1185">Reference proteome</keyword>
<comment type="similarity">
    <text evidence="1">Belongs to the eukaryotic ribosomal protein eL24 family.</text>
</comment>
<dbReference type="Ensembl" id="ENSCAFT00845026877.1">
    <property type="protein sequence ID" value="ENSCAFP00845021160.1"/>
    <property type="gene ID" value="ENSCAFG00845015034.1"/>
</dbReference>
<reference evidence="4" key="2">
    <citation type="submission" date="2025-08" db="UniProtKB">
        <authorList>
            <consortium name="Ensembl"/>
        </authorList>
    </citation>
    <scope>IDENTIFICATION</scope>
    <source>
        <strain evidence="4">Boxer</strain>
    </source>
</reference>
<dbReference type="SUPFAM" id="SSF57716">
    <property type="entry name" value="Glucocorticoid receptor-like (DNA-binding domain)"/>
    <property type="match status" value="1"/>
</dbReference>
<accession>A0A8I3NQW3</accession>
<dbReference type="AlphaFoldDB" id="A0A8I3NQW3"/>
<sequence>MVELCSFSGCKIYPGHGRPYARTDRKVFQFLSFFFFPEPSADKLDCPLQRKHRKGQSEEIQKKRTRRAKSRGPSLGIRNLKLGRRNENRPSGLPRKQKRLSKRLKRQQWLLPKQKIVNPVKVSTT</sequence>